<gene>
    <name evidence="1" type="ORF">PENVUL_c039G05861</name>
</gene>
<evidence type="ECO:0000313" key="1">
    <source>
        <dbReference type="EMBL" id="OQE02682.1"/>
    </source>
</evidence>
<dbReference type="Proteomes" id="UP000191518">
    <property type="component" value="Unassembled WGS sequence"/>
</dbReference>
<dbReference type="Gene3D" id="3.80.10.10">
    <property type="entry name" value="Ribonuclease Inhibitor"/>
    <property type="match status" value="1"/>
</dbReference>
<dbReference type="EMBL" id="MDYP01000039">
    <property type="protein sequence ID" value="OQE02682.1"/>
    <property type="molecule type" value="Genomic_DNA"/>
</dbReference>
<protein>
    <recommendedName>
        <fullName evidence="3">F-box domain-containing protein</fullName>
    </recommendedName>
</protein>
<accession>A0A1V6RLG6</accession>
<sequence>MPFILPMVLIPLLYPAPRTPRTGFQTLPAELKLHIIEKLGHDSVALSRVATCNRELYQMAMPVLYACVSLGAPPQYRIWPGLAWPADRRCVERFLLTILRNPHIAALVKSLDLTALHDLCYVHRRNPNESERRQLILQPLFPQDRQMIMNAGMDLPVYSTNRVLLRQALQPDVPRTDALLAVLLGYLPGLERLEIPIESEDPPGGPPITEPNLIQRVLVSLTGALSTPNSEIGVATSAVEGNTRLPKLTHLKAEVNGDSPSADIDSLMALLRMSTLTHVFGTKWTTTQPWHRPLIADSHHLVHLELRECTFDAQNLRSLLKQAHNLQTLIYERGWTVRKDWRLKASDLIRALQETSQTLACLELSYNRFIRRIQEDLYLQPLNLSGLVHLKRLRISAGYLVQTGVKKELFEGSFWRHFDETGAYNSTLPLHQLLPKSLEQLHIFQIHDELEFTLMSNKLCESLYGRAVPILSEAHQFEHLKEIIIEAPFEDQGAYFFSTLFEVTNRAGVKLTAIENSADYIKSWVTHNSKVSCPSRDINWGFDGEIQWENPFTQRGEN</sequence>
<evidence type="ECO:0000313" key="2">
    <source>
        <dbReference type="Proteomes" id="UP000191518"/>
    </source>
</evidence>
<comment type="caution">
    <text evidence="1">The sequence shown here is derived from an EMBL/GenBank/DDBJ whole genome shotgun (WGS) entry which is preliminary data.</text>
</comment>
<proteinExistence type="predicted"/>
<keyword evidence="2" id="KW-1185">Reference proteome</keyword>
<dbReference type="STRING" id="29845.A0A1V6RLG6"/>
<evidence type="ECO:0008006" key="3">
    <source>
        <dbReference type="Google" id="ProtNLM"/>
    </source>
</evidence>
<dbReference type="AlphaFoldDB" id="A0A1V6RLG6"/>
<name>A0A1V6RLG6_9EURO</name>
<organism evidence="1 2">
    <name type="scientific">Penicillium vulpinum</name>
    <dbReference type="NCBI Taxonomy" id="29845"/>
    <lineage>
        <taxon>Eukaryota</taxon>
        <taxon>Fungi</taxon>
        <taxon>Dikarya</taxon>
        <taxon>Ascomycota</taxon>
        <taxon>Pezizomycotina</taxon>
        <taxon>Eurotiomycetes</taxon>
        <taxon>Eurotiomycetidae</taxon>
        <taxon>Eurotiales</taxon>
        <taxon>Aspergillaceae</taxon>
        <taxon>Penicillium</taxon>
    </lineage>
</organism>
<dbReference type="InterPro" id="IPR032675">
    <property type="entry name" value="LRR_dom_sf"/>
</dbReference>
<reference evidence="2" key="1">
    <citation type="journal article" date="2017" name="Nat. Microbiol.">
        <title>Global analysis of biosynthetic gene clusters reveals vast potential of secondary metabolite production in Penicillium species.</title>
        <authorList>
            <person name="Nielsen J.C."/>
            <person name="Grijseels S."/>
            <person name="Prigent S."/>
            <person name="Ji B."/>
            <person name="Dainat J."/>
            <person name="Nielsen K.F."/>
            <person name="Frisvad J.C."/>
            <person name="Workman M."/>
            <person name="Nielsen J."/>
        </authorList>
    </citation>
    <scope>NUCLEOTIDE SEQUENCE [LARGE SCALE GENOMIC DNA]</scope>
    <source>
        <strain evidence="2">IBT 29486</strain>
    </source>
</reference>